<organism evidence="2 3">
    <name type="scientific">Nephila pilipes</name>
    <name type="common">Giant wood spider</name>
    <name type="synonym">Nephila maculata</name>
    <dbReference type="NCBI Taxonomy" id="299642"/>
    <lineage>
        <taxon>Eukaryota</taxon>
        <taxon>Metazoa</taxon>
        <taxon>Ecdysozoa</taxon>
        <taxon>Arthropoda</taxon>
        <taxon>Chelicerata</taxon>
        <taxon>Arachnida</taxon>
        <taxon>Araneae</taxon>
        <taxon>Araneomorphae</taxon>
        <taxon>Entelegynae</taxon>
        <taxon>Araneoidea</taxon>
        <taxon>Nephilidae</taxon>
        <taxon>Nephila</taxon>
    </lineage>
</organism>
<dbReference type="OrthoDB" id="6434509at2759"/>
<comment type="caution">
    <text evidence="2">The sequence shown here is derived from an EMBL/GenBank/DDBJ whole genome shotgun (WGS) entry which is preliminary data.</text>
</comment>
<dbReference type="Pfam" id="PF13843">
    <property type="entry name" value="DDE_Tnp_1_7"/>
    <property type="match status" value="1"/>
</dbReference>
<dbReference type="Proteomes" id="UP000887013">
    <property type="component" value="Unassembled WGS sequence"/>
</dbReference>
<evidence type="ECO:0000259" key="1">
    <source>
        <dbReference type="Pfam" id="PF13843"/>
    </source>
</evidence>
<dbReference type="AlphaFoldDB" id="A0A8X6QQS4"/>
<sequence length="118" mass="14073">MPNLQCRSLKQNLHLADNRRIDNTDKLYKERPYLNSLNRKFQQFGIFSHDLNIDEQKIPYGKRHSAKLFLTRKPIRFVYKVWTLTSSDRYVFNFDIYAGKSVDPKISEYQEFGFSGSE</sequence>
<protein>
    <submittedName>
        <fullName evidence="2">DDE_Tnp_1_7 domain-containing protein</fullName>
    </submittedName>
</protein>
<dbReference type="EMBL" id="BMAW01033786">
    <property type="protein sequence ID" value="GFU31831.1"/>
    <property type="molecule type" value="Genomic_DNA"/>
</dbReference>
<accession>A0A8X6QQS4</accession>
<evidence type="ECO:0000313" key="2">
    <source>
        <dbReference type="EMBL" id="GFU31831.1"/>
    </source>
</evidence>
<dbReference type="PANTHER" id="PTHR47055">
    <property type="entry name" value="DDE_TNP_1_7 DOMAIN-CONTAINING PROTEIN"/>
    <property type="match status" value="1"/>
</dbReference>
<feature type="domain" description="PiggyBac transposable element-derived protein" evidence="1">
    <location>
        <begin position="3"/>
        <end position="107"/>
    </location>
</feature>
<dbReference type="InterPro" id="IPR029526">
    <property type="entry name" value="PGBD"/>
</dbReference>
<feature type="non-terminal residue" evidence="2">
    <location>
        <position position="118"/>
    </location>
</feature>
<reference evidence="2" key="1">
    <citation type="submission" date="2020-08" db="EMBL/GenBank/DDBJ databases">
        <title>Multicomponent nature underlies the extraordinary mechanical properties of spider dragline silk.</title>
        <authorList>
            <person name="Kono N."/>
            <person name="Nakamura H."/>
            <person name="Mori M."/>
            <person name="Yoshida Y."/>
            <person name="Ohtoshi R."/>
            <person name="Malay A.D."/>
            <person name="Moran D.A.P."/>
            <person name="Tomita M."/>
            <person name="Numata K."/>
            <person name="Arakawa K."/>
        </authorList>
    </citation>
    <scope>NUCLEOTIDE SEQUENCE</scope>
</reference>
<name>A0A8X6QQS4_NEPPI</name>
<proteinExistence type="predicted"/>
<dbReference type="GO" id="GO:0043565">
    <property type="term" value="F:sequence-specific DNA binding"/>
    <property type="evidence" value="ECO:0007669"/>
    <property type="project" value="TreeGrafter"/>
</dbReference>
<gene>
    <name evidence="2" type="ORF">NPIL_45601</name>
</gene>
<dbReference type="PANTHER" id="PTHR47055:SF3">
    <property type="entry name" value="PHORBOL-ESTER_DAG-TYPE DOMAIN-CONTAINING PROTEIN"/>
    <property type="match status" value="1"/>
</dbReference>
<evidence type="ECO:0000313" key="3">
    <source>
        <dbReference type="Proteomes" id="UP000887013"/>
    </source>
</evidence>
<keyword evidence="3" id="KW-1185">Reference proteome</keyword>
<dbReference type="InterPro" id="IPR052638">
    <property type="entry name" value="PiggyBac_TE-derived"/>
</dbReference>